<dbReference type="EMBL" id="GBHO01040529">
    <property type="protein sequence ID" value="JAG03075.1"/>
    <property type="molecule type" value="Transcribed_RNA"/>
</dbReference>
<keyword evidence="1" id="KW-0378">Hydrolase</keyword>
<dbReference type="GO" id="GO:0008233">
    <property type="term" value="F:peptidase activity"/>
    <property type="evidence" value="ECO:0007669"/>
    <property type="project" value="UniProtKB-KW"/>
</dbReference>
<feature type="non-terminal residue" evidence="1">
    <location>
        <position position="1"/>
    </location>
</feature>
<reference evidence="1" key="2">
    <citation type="submission" date="2014-07" db="EMBL/GenBank/DDBJ databases">
        <authorList>
            <person name="Hull J."/>
        </authorList>
    </citation>
    <scope>NUCLEOTIDE SEQUENCE</scope>
</reference>
<organism evidence="1">
    <name type="scientific">Lygus hesperus</name>
    <name type="common">Western plant bug</name>
    <dbReference type="NCBI Taxonomy" id="30085"/>
    <lineage>
        <taxon>Eukaryota</taxon>
        <taxon>Metazoa</taxon>
        <taxon>Ecdysozoa</taxon>
        <taxon>Arthropoda</taxon>
        <taxon>Hexapoda</taxon>
        <taxon>Insecta</taxon>
        <taxon>Pterygota</taxon>
        <taxon>Neoptera</taxon>
        <taxon>Paraneoptera</taxon>
        <taxon>Hemiptera</taxon>
        <taxon>Heteroptera</taxon>
        <taxon>Panheteroptera</taxon>
        <taxon>Cimicomorpha</taxon>
        <taxon>Miridae</taxon>
        <taxon>Mirini</taxon>
        <taxon>Lygus</taxon>
    </lineage>
</organism>
<evidence type="ECO:0000313" key="1">
    <source>
        <dbReference type="EMBL" id="JAG03075.1"/>
    </source>
</evidence>
<protein>
    <submittedName>
        <fullName evidence="1">Serine protease 57</fullName>
    </submittedName>
</protein>
<dbReference type="GO" id="GO:0006508">
    <property type="term" value="P:proteolysis"/>
    <property type="evidence" value="ECO:0007669"/>
    <property type="project" value="UniProtKB-KW"/>
</dbReference>
<dbReference type="AlphaFoldDB" id="A0A0A9WDY3"/>
<keyword evidence="1" id="KW-0645">Protease</keyword>
<gene>
    <name evidence="1" type="primary">PRSS57</name>
    <name evidence="1" type="ORF">CM83_8748</name>
</gene>
<accession>A0A0A9WDY3</accession>
<sequence length="117" mass="13097">QTERPPVFDPKRSVQSLPFLSKCVDLFCEKNPDDPAYSTMCRKKYFERPRATVLCMKNGEDQPISLGAGDMYWYSGTPLDCYNKGLGIAAQAKIRQGYPRAPTDFHVVNTFSVPGLG</sequence>
<proteinExistence type="predicted"/>
<name>A0A0A9WDY3_LYGHE</name>
<reference evidence="1" key="1">
    <citation type="journal article" date="2014" name="PLoS ONE">
        <title>Transcriptome-Based Identification of ABC Transporters in the Western Tarnished Plant Bug Lygus hesperus.</title>
        <authorList>
            <person name="Hull J.J."/>
            <person name="Chaney K."/>
            <person name="Geib S.M."/>
            <person name="Fabrick J.A."/>
            <person name="Brent C.S."/>
            <person name="Walsh D."/>
            <person name="Lavine L.C."/>
        </authorList>
    </citation>
    <scope>NUCLEOTIDE SEQUENCE</scope>
</reference>